<evidence type="ECO:0000256" key="5">
    <source>
        <dbReference type="SAM" id="Phobius"/>
    </source>
</evidence>
<feature type="domain" description="Methylamine utilisation protein MauE" evidence="6">
    <location>
        <begin position="30"/>
        <end position="162"/>
    </location>
</feature>
<accession>A0ABS5KT05</accession>
<dbReference type="EMBL" id="JAAFYZ010000065">
    <property type="protein sequence ID" value="MBS2549173.1"/>
    <property type="molecule type" value="Genomic_DNA"/>
</dbReference>
<evidence type="ECO:0000256" key="3">
    <source>
        <dbReference type="ARBA" id="ARBA00022989"/>
    </source>
</evidence>
<feature type="transmembrane region" description="Helical" evidence="5">
    <location>
        <begin position="85"/>
        <end position="112"/>
    </location>
</feature>
<sequence>MTSMASKASATDKAAPTSGGIRGFVGDNQQWISLVMRVLLAAMWFNYSLGKLTSPETNAQSVRAFRILPESLVSPFGYAQPYLELALGLLLILGLGTRLVAVFSALLLLVYIGGIISLGARGIAISCGCGGSGGLVPKGHTRYTLDVLRDLLYILPAAWLIWKPASKFSLERALLGDPI</sequence>
<evidence type="ECO:0000256" key="4">
    <source>
        <dbReference type="ARBA" id="ARBA00023136"/>
    </source>
</evidence>
<organism evidence="7 8">
    <name type="scientific">Catenulispora pinistramenti</name>
    <dbReference type="NCBI Taxonomy" id="2705254"/>
    <lineage>
        <taxon>Bacteria</taxon>
        <taxon>Bacillati</taxon>
        <taxon>Actinomycetota</taxon>
        <taxon>Actinomycetes</taxon>
        <taxon>Catenulisporales</taxon>
        <taxon>Catenulisporaceae</taxon>
        <taxon>Catenulispora</taxon>
    </lineage>
</organism>
<evidence type="ECO:0000313" key="8">
    <source>
        <dbReference type="Proteomes" id="UP000730482"/>
    </source>
</evidence>
<dbReference type="Proteomes" id="UP000730482">
    <property type="component" value="Unassembled WGS sequence"/>
</dbReference>
<name>A0ABS5KT05_9ACTN</name>
<gene>
    <name evidence="7" type="ORF">KGQ19_20105</name>
</gene>
<keyword evidence="2 5" id="KW-0812">Transmembrane</keyword>
<dbReference type="Pfam" id="PF07291">
    <property type="entry name" value="MauE"/>
    <property type="match status" value="1"/>
</dbReference>
<proteinExistence type="predicted"/>
<evidence type="ECO:0000259" key="6">
    <source>
        <dbReference type="Pfam" id="PF07291"/>
    </source>
</evidence>
<evidence type="ECO:0000313" key="7">
    <source>
        <dbReference type="EMBL" id="MBS2549173.1"/>
    </source>
</evidence>
<keyword evidence="8" id="KW-1185">Reference proteome</keyword>
<keyword evidence="4 5" id="KW-0472">Membrane</keyword>
<reference evidence="7 8" key="1">
    <citation type="submission" date="2020-02" db="EMBL/GenBank/DDBJ databases">
        <title>Acidophilic actinobacteria isolated from forest soil.</title>
        <authorList>
            <person name="Golinska P."/>
        </authorList>
    </citation>
    <scope>NUCLEOTIDE SEQUENCE [LARGE SCALE GENOMIC DNA]</scope>
    <source>
        <strain evidence="7 8">NL8</strain>
    </source>
</reference>
<comment type="subcellular location">
    <subcellularLocation>
        <location evidence="1">Membrane</location>
        <topology evidence="1">Multi-pass membrane protein</topology>
    </subcellularLocation>
</comment>
<keyword evidence="3 5" id="KW-1133">Transmembrane helix</keyword>
<evidence type="ECO:0000256" key="1">
    <source>
        <dbReference type="ARBA" id="ARBA00004141"/>
    </source>
</evidence>
<comment type="caution">
    <text evidence="7">The sequence shown here is derived from an EMBL/GenBank/DDBJ whole genome shotgun (WGS) entry which is preliminary data.</text>
</comment>
<evidence type="ECO:0000256" key="2">
    <source>
        <dbReference type="ARBA" id="ARBA00022692"/>
    </source>
</evidence>
<dbReference type="InterPro" id="IPR009908">
    <property type="entry name" value="Methylamine_util_MauE"/>
</dbReference>
<protein>
    <submittedName>
        <fullName evidence="7">DoxX family membrane protein</fullName>
    </submittedName>
</protein>